<protein>
    <submittedName>
        <fullName evidence="1">Uncharacterized protein</fullName>
    </submittedName>
</protein>
<dbReference type="KEGG" id="btr:BT_1294"/>
<dbReference type="HOGENOM" id="CLU_382452_0_0_5"/>
<accession>A9IV96</accession>
<proteinExistence type="predicted"/>
<name>A9IV96_BART1</name>
<sequence length="854" mass="96752">MMQTKDVTEILKRLGWEPYRDNVGDTFAHYHLPDRIVGIGYGVKNYGESGKEFLLSADLTTAAYCLAREYSRGEKSQRKYGDVLFYAKEDFNVKAPDLSESHITTALNKVIAWAQAQDIEQKLCEKAANHSAVAQALLGDMEALRSDRSTPKLSVPEFADYKTMTSDDRLLFFAQAYKNGELDDILTRKKPKQCSISLTAAMRVLKTQGWFSTEPGKMWLILPDRFIQFDFGFIRLHDNYNVRIEAEISNEMISVACNCIHFSEEYWCVSPRGLYNSFNTIGGGIFSGFGKGIDICVETLDEQELIKISELIIQWARAQDLQASIESKTRVQKYSYNIDIVWHLACLALTGQIDVLKSYQNFLEAGTISEILDDSEVERYINQAVQFAEEYLKILNERKAIDDRLSLQDLSFLNTVSEDLKRMDWTVYRDKNYNCNAYFIKKDRIINIVYDLDKNGETPFVTFKVSLSTLGFSTAYRSIFINTPQYTVLKESEEVYAVSSTELDEGKLKQICADILEWADRQNVNQIIYDYAALPTNSEYDLIIRHFIALILIGDVEKLKFYKENFRKGNSLGFVEGITKYTIDNALTLARGCRAGFPKNAPILSLDPQIASVASKTTSVEVDEADDTDDRLTMESAHALLKSLGWSTEKINENDHMASYQLADREVDILYNDKIAKDCPQFDSAFLISTGILASACKFIDPTHTEDIPDIQLNFEAKGLEIFEPEVTADRLTQALDDALEWSVTAIDLSERLRSDYGLAPWQQDVTDKRDNTDDALLHLGALALLGDVETLHSYQQSFATGDHLGFDESIQQLHLERAIALAKEVAKSKQVSYALIERVAKGFENHSELSNEE</sequence>
<dbReference type="Proteomes" id="UP000001592">
    <property type="component" value="Chromosome"/>
</dbReference>
<dbReference type="EMBL" id="AM260525">
    <property type="protein sequence ID" value="CAK01661.1"/>
    <property type="molecule type" value="Genomic_DNA"/>
</dbReference>
<dbReference type="InterPro" id="IPR054259">
    <property type="entry name" value="DUF6990"/>
</dbReference>
<keyword evidence="2" id="KW-1185">Reference proteome</keyword>
<evidence type="ECO:0000313" key="2">
    <source>
        <dbReference type="Proteomes" id="UP000001592"/>
    </source>
</evidence>
<dbReference type="eggNOG" id="ENOG502ZHXR">
    <property type="taxonomic scope" value="Bacteria"/>
</dbReference>
<dbReference type="AlphaFoldDB" id="A9IV96"/>
<organism evidence="1 2">
    <name type="scientific">Bartonella tribocorum (strain DSM 28219 / CCUG 45778 / CIP 105476 / IBS 506)</name>
    <dbReference type="NCBI Taxonomy" id="382640"/>
    <lineage>
        <taxon>Bacteria</taxon>
        <taxon>Pseudomonadati</taxon>
        <taxon>Pseudomonadota</taxon>
        <taxon>Alphaproteobacteria</taxon>
        <taxon>Hyphomicrobiales</taxon>
        <taxon>Bartonellaceae</taxon>
        <taxon>Bartonella</taxon>
    </lineage>
</organism>
<reference evidence="1 2" key="1">
    <citation type="journal article" date="2007" name="Nat. Genet.">
        <title>Genomic analysis of Bartonella identifies type IV secretion systems as host adaptability factors.</title>
        <authorList>
            <person name="Saenz H.L."/>
            <person name="Engel P."/>
            <person name="Stoeckli M.C."/>
            <person name="Lanz C."/>
            <person name="Raddatz G."/>
            <person name="Vayssier-Taussat M."/>
            <person name="Birtles R."/>
            <person name="Schuster S.C."/>
            <person name="Dehio C."/>
        </authorList>
    </citation>
    <scope>NUCLEOTIDE SEQUENCE [LARGE SCALE GENOMIC DNA]</scope>
    <source>
        <strain evidence="2">DSM 28219 / CCUG 45778 / CIP 105476 / IBS 506</strain>
    </source>
</reference>
<dbReference type="Pfam" id="PF22499">
    <property type="entry name" value="DUF6990"/>
    <property type="match status" value="4"/>
</dbReference>
<gene>
    <name evidence="1" type="ordered locus">BT_1294</name>
</gene>
<dbReference type="RefSeq" id="WP_012231845.1">
    <property type="nucleotide sequence ID" value="NC_010161.1"/>
</dbReference>
<evidence type="ECO:0000313" key="1">
    <source>
        <dbReference type="EMBL" id="CAK01661.1"/>
    </source>
</evidence>